<protein>
    <submittedName>
        <fullName evidence="4">Uncharacterized protein</fullName>
    </submittedName>
</protein>
<feature type="signal peptide" evidence="3">
    <location>
        <begin position="1"/>
        <end position="26"/>
    </location>
</feature>
<feature type="compositionally biased region" description="Polar residues" evidence="1">
    <location>
        <begin position="386"/>
        <end position="397"/>
    </location>
</feature>
<accession>A0ABP1PWG2</accession>
<evidence type="ECO:0000313" key="5">
    <source>
        <dbReference type="Proteomes" id="UP001642540"/>
    </source>
</evidence>
<keyword evidence="3" id="KW-0732">Signal</keyword>
<keyword evidence="2" id="KW-0812">Transmembrane</keyword>
<feature type="region of interest" description="Disordered" evidence="1">
    <location>
        <begin position="379"/>
        <end position="429"/>
    </location>
</feature>
<feature type="compositionally biased region" description="Basic and acidic residues" evidence="1">
    <location>
        <begin position="398"/>
        <end position="429"/>
    </location>
</feature>
<feature type="transmembrane region" description="Helical" evidence="2">
    <location>
        <begin position="105"/>
        <end position="124"/>
    </location>
</feature>
<comment type="caution">
    <text evidence="4">The sequence shown here is derived from an EMBL/GenBank/DDBJ whole genome shotgun (WGS) entry which is preliminary data.</text>
</comment>
<evidence type="ECO:0000256" key="1">
    <source>
        <dbReference type="SAM" id="MobiDB-lite"/>
    </source>
</evidence>
<name>A0ABP1PWG2_9HEXA</name>
<dbReference type="Proteomes" id="UP001642540">
    <property type="component" value="Unassembled WGS sequence"/>
</dbReference>
<keyword evidence="2" id="KW-1133">Transmembrane helix</keyword>
<sequence>MDTKSMQFIILPLLFINLSIFRTSEACYKFQEQSQGDFLYRWKDLGKKTIYNGSDVQELVDMCPSGCAASCPIPSCTDDDIIILRKAQDIAKGWQQLIEKSRTELIVHFVVITIIIVLIAILIARGHYRIRDLWYLSLDRQWEVERDPTWGLPGKVWSLLKFRVVKSSKKEPTDRKHFSYTENPTVMGNKFWYYKHALRQTYKPHKYYKRNRYFHKLAWQVTKLGKVIPETLRHHKKKNRYAGELEALHHTQSTPEENLDELLPPEVDLPGELNAVYLRDAKQMLKKEVEREKERGIFINGRFQPLEHYKKYGSSSKSKRNTDSIDVSRLPILTKREVQEAAAQKLKDPNAGLVTVDATLVPKPMQRMHKELKLERRLEKQRKSEVYSSISTLQQHHQQTEEMDNKDAAEKAEEGKVNDGDVADENKLL</sequence>
<dbReference type="EMBL" id="CAXLJM020000007">
    <property type="protein sequence ID" value="CAL8073297.1"/>
    <property type="molecule type" value="Genomic_DNA"/>
</dbReference>
<organism evidence="4 5">
    <name type="scientific">Orchesella dallaii</name>
    <dbReference type="NCBI Taxonomy" id="48710"/>
    <lineage>
        <taxon>Eukaryota</taxon>
        <taxon>Metazoa</taxon>
        <taxon>Ecdysozoa</taxon>
        <taxon>Arthropoda</taxon>
        <taxon>Hexapoda</taxon>
        <taxon>Collembola</taxon>
        <taxon>Entomobryomorpha</taxon>
        <taxon>Entomobryoidea</taxon>
        <taxon>Orchesellidae</taxon>
        <taxon>Orchesellinae</taxon>
        <taxon>Orchesella</taxon>
    </lineage>
</organism>
<evidence type="ECO:0000313" key="4">
    <source>
        <dbReference type="EMBL" id="CAL8073297.1"/>
    </source>
</evidence>
<evidence type="ECO:0000256" key="3">
    <source>
        <dbReference type="SAM" id="SignalP"/>
    </source>
</evidence>
<feature type="chain" id="PRO_5045548388" evidence="3">
    <location>
        <begin position="27"/>
        <end position="429"/>
    </location>
</feature>
<keyword evidence="5" id="KW-1185">Reference proteome</keyword>
<proteinExistence type="predicted"/>
<evidence type="ECO:0000256" key="2">
    <source>
        <dbReference type="SAM" id="Phobius"/>
    </source>
</evidence>
<reference evidence="4 5" key="1">
    <citation type="submission" date="2024-08" db="EMBL/GenBank/DDBJ databases">
        <authorList>
            <person name="Cucini C."/>
            <person name="Frati F."/>
        </authorList>
    </citation>
    <scope>NUCLEOTIDE SEQUENCE [LARGE SCALE GENOMIC DNA]</scope>
</reference>
<gene>
    <name evidence="4" type="ORF">ODALV1_LOCUS2571</name>
</gene>
<keyword evidence="2" id="KW-0472">Membrane</keyword>